<dbReference type="Pfam" id="PF23140">
    <property type="entry name" value="Gp80"/>
    <property type="match status" value="1"/>
</dbReference>
<reference evidence="1 2" key="1">
    <citation type="submission" date="2018-04" db="EMBL/GenBank/DDBJ databases">
        <title>Genomic Encyclopedia of Archaeal and Bacterial Type Strains, Phase II (KMG-II): from individual species to whole genera.</title>
        <authorList>
            <person name="Goeker M."/>
        </authorList>
    </citation>
    <scope>NUCLEOTIDE SEQUENCE [LARGE SCALE GENOMIC DNA]</scope>
    <source>
        <strain evidence="1 2">DSM 25521</strain>
    </source>
</reference>
<evidence type="ECO:0000313" key="1">
    <source>
        <dbReference type="EMBL" id="PTM61903.1"/>
    </source>
</evidence>
<dbReference type="OrthoDB" id="8303674at2"/>
<keyword evidence="2" id="KW-1185">Reference proteome</keyword>
<dbReference type="InterPro" id="IPR056908">
    <property type="entry name" value="Gp80-like"/>
</dbReference>
<name>A0A2T4ZIU6_9HYPH</name>
<dbReference type="Proteomes" id="UP000241808">
    <property type="component" value="Unassembled WGS sequence"/>
</dbReference>
<proteinExistence type="predicted"/>
<organism evidence="1 2">
    <name type="scientific">Phreatobacter oligotrophus</name>
    <dbReference type="NCBI Taxonomy" id="1122261"/>
    <lineage>
        <taxon>Bacteria</taxon>
        <taxon>Pseudomonadati</taxon>
        <taxon>Pseudomonadota</taxon>
        <taxon>Alphaproteobacteria</taxon>
        <taxon>Hyphomicrobiales</taxon>
        <taxon>Phreatobacteraceae</taxon>
        <taxon>Phreatobacter</taxon>
    </lineage>
</organism>
<comment type="caution">
    <text evidence="1">The sequence shown here is derived from an EMBL/GenBank/DDBJ whole genome shotgun (WGS) entry which is preliminary data.</text>
</comment>
<sequence>MPASTYAGNKILDLLFRGVAFTAPSRVWISLHTADPGLTGANEVTVGNWPAYARQDPAQAGAVGTGFTAATAKAIENALQVLFPANNGASAVVVTHFAIWDAPSAGNCLFSGALTASKTIAVTDELVIRIGELDLTVT</sequence>
<gene>
    <name evidence="1" type="ORF">C8P69_101576</name>
</gene>
<dbReference type="AlphaFoldDB" id="A0A2T4ZIU6"/>
<dbReference type="EMBL" id="PZZL01000001">
    <property type="protein sequence ID" value="PTM61903.1"/>
    <property type="molecule type" value="Genomic_DNA"/>
</dbReference>
<evidence type="ECO:0000313" key="2">
    <source>
        <dbReference type="Proteomes" id="UP000241808"/>
    </source>
</evidence>
<accession>A0A2T4ZIU6</accession>
<protein>
    <submittedName>
        <fullName evidence="1">Uncharacterized protein</fullName>
    </submittedName>
</protein>
<dbReference type="RefSeq" id="WP_108174338.1">
    <property type="nucleotide sequence ID" value="NZ_PZZL01000001.1"/>
</dbReference>